<proteinExistence type="predicted"/>
<feature type="domain" description="AMP-dependent synthetase/ligase" evidence="1">
    <location>
        <begin position="59"/>
        <end position="217"/>
    </location>
</feature>
<gene>
    <name evidence="3" type="ORF">ACFO3I_18020</name>
</gene>
<dbReference type="InterPro" id="IPR045851">
    <property type="entry name" value="AMP-bd_C_sf"/>
</dbReference>
<dbReference type="InterPro" id="IPR020845">
    <property type="entry name" value="AMP-binding_CS"/>
</dbReference>
<dbReference type="Gene3D" id="3.30.300.30">
    <property type="match status" value="1"/>
</dbReference>
<dbReference type="Gene3D" id="3.40.50.12780">
    <property type="entry name" value="N-terminal domain of ligase-like"/>
    <property type="match status" value="1"/>
</dbReference>
<dbReference type="EMBL" id="JBHSGB010000017">
    <property type="protein sequence ID" value="MFC4656921.1"/>
    <property type="molecule type" value="Genomic_DNA"/>
</dbReference>
<accession>A0ABV9JRL6</accession>
<evidence type="ECO:0000259" key="2">
    <source>
        <dbReference type="Pfam" id="PF13193"/>
    </source>
</evidence>
<dbReference type="InterPro" id="IPR025110">
    <property type="entry name" value="AMP-bd_C"/>
</dbReference>
<dbReference type="RefSeq" id="WP_377336449.1">
    <property type="nucleotide sequence ID" value="NZ_JBHSGB010000017.1"/>
</dbReference>
<organism evidence="3 4">
    <name type="scientific">Rheinheimera marina</name>
    <dbReference type="NCBI Taxonomy" id="1774958"/>
    <lineage>
        <taxon>Bacteria</taxon>
        <taxon>Pseudomonadati</taxon>
        <taxon>Pseudomonadota</taxon>
        <taxon>Gammaproteobacteria</taxon>
        <taxon>Chromatiales</taxon>
        <taxon>Chromatiaceae</taxon>
        <taxon>Rheinheimera</taxon>
    </lineage>
</organism>
<evidence type="ECO:0000259" key="1">
    <source>
        <dbReference type="Pfam" id="PF00501"/>
    </source>
</evidence>
<feature type="domain" description="AMP-binding enzyme C-terminal" evidence="2">
    <location>
        <begin position="301"/>
        <end position="372"/>
    </location>
</feature>
<sequence length="387" mass="42271">MSYPHLAGQAVVLPYVNLQDFICHLLALDGYCTAVYLQPESALPLPEPALPLTRATVATPDSVHQDTQWFIATSGTTGTPKWIGHRMASLTQAVKSSDANTQLCWALCYQPFRFAGLQVVLQSLLSGASLSDCSSGDAYLKLDNMQKYAVSAVSATPSMWRQLLLTGKLDALRLSHLTLGGEIADQQLLDRLSTLFPTARIMHIYASTEAGVGFAVTDRRAGFPAQWLQSGIHGIEFRLDETSHLWLKPRYRPVNLPPARLNDEGFIDSEDLAVLQGDRVLFLGRAGGIINVGGNKVHPEQVEQLLLQVPGVAQVHVYGKASSLLGQLVVADLVAETGAETTALQKQLLSHCLKHLQRYQIPTRFNWVECLTTGLSGKLNRSAKHNV</sequence>
<reference evidence="4" key="1">
    <citation type="journal article" date="2019" name="Int. J. Syst. Evol. Microbiol.">
        <title>The Global Catalogue of Microorganisms (GCM) 10K type strain sequencing project: providing services to taxonomists for standard genome sequencing and annotation.</title>
        <authorList>
            <consortium name="The Broad Institute Genomics Platform"/>
            <consortium name="The Broad Institute Genome Sequencing Center for Infectious Disease"/>
            <person name="Wu L."/>
            <person name="Ma J."/>
        </authorList>
    </citation>
    <scope>NUCLEOTIDE SEQUENCE [LARGE SCALE GENOMIC DNA]</scope>
    <source>
        <strain evidence="4">DT28</strain>
    </source>
</reference>
<dbReference type="PROSITE" id="PS00455">
    <property type="entry name" value="AMP_BINDING"/>
    <property type="match status" value="1"/>
</dbReference>
<evidence type="ECO:0000313" key="3">
    <source>
        <dbReference type="EMBL" id="MFC4656921.1"/>
    </source>
</evidence>
<dbReference type="PANTHER" id="PTHR43201:SF32">
    <property type="entry name" value="2-SUCCINYLBENZOATE--COA LIGASE, CHLOROPLASTIC_PEROXISOMAL"/>
    <property type="match status" value="1"/>
</dbReference>
<dbReference type="Pfam" id="PF00501">
    <property type="entry name" value="AMP-binding"/>
    <property type="match status" value="1"/>
</dbReference>
<comment type="caution">
    <text evidence="3">The sequence shown here is derived from an EMBL/GenBank/DDBJ whole genome shotgun (WGS) entry which is preliminary data.</text>
</comment>
<dbReference type="Pfam" id="PF13193">
    <property type="entry name" value="AMP-binding_C"/>
    <property type="match status" value="1"/>
</dbReference>
<keyword evidence="4" id="KW-1185">Reference proteome</keyword>
<dbReference type="InterPro" id="IPR042099">
    <property type="entry name" value="ANL_N_sf"/>
</dbReference>
<name>A0ABV9JRL6_9GAMM</name>
<dbReference type="Proteomes" id="UP001595962">
    <property type="component" value="Unassembled WGS sequence"/>
</dbReference>
<protein>
    <submittedName>
        <fullName evidence="3">AMP-binding protein</fullName>
    </submittedName>
</protein>
<dbReference type="PANTHER" id="PTHR43201">
    <property type="entry name" value="ACYL-COA SYNTHETASE"/>
    <property type="match status" value="1"/>
</dbReference>
<evidence type="ECO:0000313" key="4">
    <source>
        <dbReference type="Proteomes" id="UP001595962"/>
    </source>
</evidence>
<dbReference type="SUPFAM" id="SSF56801">
    <property type="entry name" value="Acetyl-CoA synthetase-like"/>
    <property type="match status" value="1"/>
</dbReference>
<dbReference type="InterPro" id="IPR000873">
    <property type="entry name" value="AMP-dep_synth/lig_dom"/>
</dbReference>